<feature type="region of interest" description="Disordered" evidence="1">
    <location>
        <begin position="1"/>
        <end position="20"/>
    </location>
</feature>
<accession>A0AAP0HIG0</accession>
<evidence type="ECO:0000256" key="1">
    <source>
        <dbReference type="SAM" id="MobiDB-lite"/>
    </source>
</evidence>
<reference evidence="2 3" key="1">
    <citation type="submission" date="2024-01" db="EMBL/GenBank/DDBJ databases">
        <title>Genome assemblies of Stephania.</title>
        <authorList>
            <person name="Yang L."/>
        </authorList>
    </citation>
    <scope>NUCLEOTIDE SEQUENCE [LARGE SCALE GENOMIC DNA]</scope>
    <source>
        <strain evidence="2">JXDWG</strain>
        <tissue evidence="2">Leaf</tissue>
    </source>
</reference>
<dbReference type="EMBL" id="JBBNAG010000012">
    <property type="protein sequence ID" value="KAK9088289.1"/>
    <property type="molecule type" value="Genomic_DNA"/>
</dbReference>
<protein>
    <submittedName>
        <fullName evidence="2">Uncharacterized protein</fullName>
    </submittedName>
</protein>
<comment type="caution">
    <text evidence="2">The sequence shown here is derived from an EMBL/GenBank/DDBJ whole genome shotgun (WGS) entry which is preliminary data.</text>
</comment>
<name>A0AAP0HIG0_9MAGN</name>
<dbReference type="AlphaFoldDB" id="A0AAP0HIG0"/>
<sequence>MWERARHGSGGESRAAMKKKMLEEKSWENALTLKVSRQPILDEEKKSLPAISARVSKNHKGYDEDLVTEEAAGEQWFAVGSDDDRWWSEVTAKGVGRPQTATASRRQWRRDWWTQQWRVGDSGGGDGGTGGTMRCEAAVRGSGARRWTQPQFARWKAATMAMDSATAVR</sequence>
<proteinExistence type="predicted"/>
<keyword evidence="3" id="KW-1185">Reference proteome</keyword>
<organism evidence="2 3">
    <name type="scientific">Stephania cephalantha</name>
    <dbReference type="NCBI Taxonomy" id="152367"/>
    <lineage>
        <taxon>Eukaryota</taxon>
        <taxon>Viridiplantae</taxon>
        <taxon>Streptophyta</taxon>
        <taxon>Embryophyta</taxon>
        <taxon>Tracheophyta</taxon>
        <taxon>Spermatophyta</taxon>
        <taxon>Magnoliopsida</taxon>
        <taxon>Ranunculales</taxon>
        <taxon>Menispermaceae</taxon>
        <taxon>Menispermoideae</taxon>
        <taxon>Cissampelideae</taxon>
        <taxon>Stephania</taxon>
    </lineage>
</organism>
<evidence type="ECO:0000313" key="2">
    <source>
        <dbReference type="EMBL" id="KAK9088289.1"/>
    </source>
</evidence>
<gene>
    <name evidence="2" type="ORF">Scep_027371</name>
</gene>
<evidence type="ECO:0000313" key="3">
    <source>
        <dbReference type="Proteomes" id="UP001419268"/>
    </source>
</evidence>
<dbReference type="Proteomes" id="UP001419268">
    <property type="component" value="Unassembled WGS sequence"/>
</dbReference>